<evidence type="ECO:0000256" key="6">
    <source>
        <dbReference type="ARBA" id="ARBA00022968"/>
    </source>
</evidence>
<dbReference type="Pfam" id="PF02485">
    <property type="entry name" value="Branch"/>
    <property type="match status" value="1"/>
</dbReference>
<comment type="pathway">
    <text evidence="2">Protein modification; protein glycosylation.</text>
</comment>
<protein>
    <submittedName>
        <fullName evidence="11">Uncharacterized protein</fullName>
    </submittedName>
</protein>
<dbReference type="AlphaFoldDB" id="A0AAV2TD67"/>
<keyword evidence="7" id="KW-1133">Transmembrane helix</keyword>
<keyword evidence="9" id="KW-0325">Glycoprotein</keyword>
<comment type="similarity">
    <text evidence="10">Belongs to the glycosyltransferase 14 family.</text>
</comment>
<keyword evidence="8" id="KW-0472">Membrane</keyword>
<name>A0AAV2TD67_CALDB</name>
<evidence type="ECO:0000256" key="7">
    <source>
        <dbReference type="ARBA" id="ARBA00022989"/>
    </source>
</evidence>
<proteinExistence type="inferred from homology"/>
<accession>A0AAV2TD67</accession>
<keyword evidence="6" id="KW-0735">Signal-anchor</keyword>
<evidence type="ECO:0000313" key="11">
    <source>
        <dbReference type="EMBL" id="CAL5135417.1"/>
    </source>
</evidence>
<evidence type="ECO:0000256" key="9">
    <source>
        <dbReference type="ARBA" id="ARBA00023180"/>
    </source>
</evidence>
<sequence length="249" mass="28878">MVFFSLTIHLPKTFLSSVYPFGAFQHGPSTSHCQKVFSLTPITTYYRVQPEEADFPLAFNILVFTDLERAIRLLRAIYRPQNSYCIHVDKKSTEEYVRTLKIAANCLGNNVLFVPDGERRDAKWGEISNLEPELICFKMLMENNRNWKYLINLTGQEFPLRTNWELVVALKALNGSNLVAATYKRRNMWRVPPPKYSDLNVTYYKGSIHVAVRREFVAFTLYDQRAIKLLKALREYERDSGKGVHVGET</sequence>
<dbReference type="GO" id="GO:0008375">
    <property type="term" value="F:acetylglucosaminyltransferase activity"/>
    <property type="evidence" value="ECO:0007669"/>
    <property type="project" value="TreeGrafter"/>
</dbReference>
<evidence type="ECO:0000256" key="8">
    <source>
        <dbReference type="ARBA" id="ARBA00023136"/>
    </source>
</evidence>
<dbReference type="PANTHER" id="PTHR19297:SF185">
    <property type="entry name" value="BETA-1,3-GALACTOSYL-O-GLYCOSYL-GLYCOPROTEIN BETA-1,6-N-ACETYLGLUCOSAMINYLTRANSFERASE 3"/>
    <property type="match status" value="1"/>
</dbReference>
<evidence type="ECO:0000313" key="12">
    <source>
        <dbReference type="Proteomes" id="UP001497525"/>
    </source>
</evidence>
<keyword evidence="3" id="KW-0328">Glycosyltransferase</keyword>
<keyword evidence="4" id="KW-0808">Transferase</keyword>
<dbReference type="InterPro" id="IPR003406">
    <property type="entry name" value="Glyco_trans_14"/>
</dbReference>
<evidence type="ECO:0000256" key="10">
    <source>
        <dbReference type="ARBA" id="ARBA00038150"/>
    </source>
</evidence>
<keyword evidence="5" id="KW-0812">Transmembrane</keyword>
<organism evidence="11 12">
    <name type="scientific">Calicophoron daubneyi</name>
    <name type="common">Rumen fluke</name>
    <name type="synonym">Paramphistomum daubneyi</name>
    <dbReference type="NCBI Taxonomy" id="300641"/>
    <lineage>
        <taxon>Eukaryota</taxon>
        <taxon>Metazoa</taxon>
        <taxon>Spiralia</taxon>
        <taxon>Lophotrochozoa</taxon>
        <taxon>Platyhelminthes</taxon>
        <taxon>Trematoda</taxon>
        <taxon>Digenea</taxon>
        <taxon>Plagiorchiida</taxon>
        <taxon>Pronocephalata</taxon>
        <taxon>Paramphistomoidea</taxon>
        <taxon>Paramphistomidae</taxon>
        <taxon>Calicophoron</taxon>
    </lineage>
</organism>
<dbReference type="GO" id="GO:0016020">
    <property type="term" value="C:membrane"/>
    <property type="evidence" value="ECO:0007669"/>
    <property type="project" value="UniProtKB-SubCell"/>
</dbReference>
<comment type="subcellular location">
    <subcellularLocation>
        <location evidence="1">Membrane</location>
        <topology evidence="1">Single-pass type II membrane protein</topology>
    </subcellularLocation>
</comment>
<reference evidence="11" key="1">
    <citation type="submission" date="2024-06" db="EMBL/GenBank/DDBJ databases">
        <authorList>
            <person name="Liu X."/>
            <person name="Lenzi L."/>
            <person name="Haldenby T S."/>
            <person name="Uol C."/>
        </authorList>
    </citation>
    <scope>NUCLEOTIDE SEQUENCE</scope>
</reference>
<evidence type="ECO:0000256" key="2">
    <source>
        <dbReference type="ARBA" id="ARBA00004922"/>
    </source>
</evidence>
<gene>
    <name evidence="11" type="ORF">CDAUBV1_LOCUS9563</name>
</gene>
<dbReference type="EMBL" id="CAXLJL010000267">
    <property type="protein sequence ID" value="CAL5135417.1"/>
    <property type="molecule type" value="Genomic_DNA"/>
</dbReference>
<comment type="caution">
    <text evidence="11">The sequence shown here is derived from an EMBL/GenBank/DDBJ whole genome shotgun (WGS) entry which is preliminary data.</text>
</comment>
<evidence type="ECO:0000256" key="5">
    <source>
        <dbReference type="ARBA" id="ARBA00022692"/>
    </source>
</evidence>
<evidence type="ECO:0000256" key="1">
    <source>
        <dbReference type="ARBA" id="ARBA00004606"/>
    </source>
</evidence>
<evidence type="ECO:0000256" key="3">
    <source>
        <dbReference type="ARBA" id="ARBA00022676"/>
    </source>
</evidence>
<evidence type="ECO:0000256" key="4">
    <source>
        <dbReference type="ARBA" id="ARBA00022679"/>
    </source>
</evidence>
<dbReference type="PANTHER" id="PTHR19297">
    <property type="entry name" value="GLYCOSYLTRANSFERASE 14 FAMILY MEMBER"/>
    <property type="match status" value="1"/>
</dbReference>
<dbReference type="Proteomes" id="UP001497525">
    <property type="component" value="Unassembled WGS sequence"/>
</dbReference>